<evidence type="ECO:0000313" key="14">
    <source>
        <dbReference type="Proteomes" id="UP000048289"/>
    </source>
</evidence>
<dbReference type="EMBL" id="CFOH01001324">
    <property type="protein sequence ID" value="CFE83352.1"/>
    <property type="molecule type" value="Genomic_DNA"/>
</dbReference>
<dbReference type="Proteomes" id="UP000046947">
    <property type="component" value="Unassembled WGS sequence"/>
</dbReference>
<dbReference type="EMBL" id="CQQC01000967">
    <property type="protein sequence ID" value="CNV53509.1"/>
    <property type="molecule type" value="Genomic_DNA"/>
</dbReference>
<reference evidence="10 11" key="1">
    <citation type="submission" date="2015-03" db="EMBL/GenBank/DDBJ databases">
        <authorList>
            <consortium name="Pathogen Informatics"/>
        </authorList>
    </citation>
    <scope>NUCLEOTIDE SEQUENCE [LARGE SCALE GENOMIC DNA]</scope>
    <source>
        <strain evidence="5 16">Bir 172</strain>
        <strain evidence="4 17">Bir 185</strain>
        <strain evidence="6 10">D00501624</strain>
        <strain evidence="7 12">G09801536</strain>
        <strain evidence="2 14">G09901357</strain>
        <strain evidence="3 13">H09601792</strain>
        <strain evidence="9 11">M09401471</strain>
        <strain evidence="8 15">P00601463</strain>
    </source>
</reference>
<evidence type="ECO:0000313" key="4">
    <source>
        <dbReference type="EMBL" id="CKR76281.1"/>
    </source>
</evidence>
<dbReference type="EMBL" id="CSAJ01000500">
    <property type="protein sequence ID" value="COW77112.1"/>
    <property type="molecule type" value="Genomic_DNA"/>
</dbReference>
<dbReference type="EMBL" id="CNFT01000477">
    <property type="protein sequence ID" value="CKR76281.1"/>
    <property type="molecule type" value="Genomic_DNA"/>
</dbReference>
<dbReference type="EMBL" id="CHKL01000085">
    <property type="protein sequence ID" value="COV97739.1"/>
    <property type="molecule type" value="Genomic_DNA"/>
</dbReference>
<evidence type="ECO:0000313" key="10">
    <source>
        <dbReference type="Proteomes" id="UP000039217"/>
    </source>
</evidence>
<dbReference type="Proteomes" id="UP000048948">
    <property type="component" value="Unassembled WGS sequence"/>
</dbReference>
<evidence type="ECO:0000313" key="5">
    <source>
        <dbReference type="EMBL" id="CKT43636.1"/>
    </source>
</evidence>
<feature type="region of interest" description="Disordered" evidence="1">
    <location>
        <begin position="1"/>
        <end position="42"/>
    </location>
</feature>
<organism evidence="3 13">
    <name type="scientific">Mycobacterium tuberculosis</name>
    <dbReference type="NCBI Taxonomy" id="1773"/>
    <lineage>
        <taxon>Bacteria</taxon>
        <taxon>Bacillati</taxon>
        <taxon>Actinomycetota</taxon>
        <taxon>Actinomycetes</taxon>
        <taxon>Mycobacteriales</taxon>
        <taxon>Mycobacteriaceae</taxon>
        <taxon>Mycobacterium</taxon>
        <taxon>Mycobacterium tuberculosis complex</taxon>
    </lineage>
</organism>
<evidence type="ECO:0000313" key="17">
    <source>
        <dbReference type="Proteomes" id="UP000050164"/>
    </source>
</evidence>
<name>A0A0U0RRF2_MYCTX</name>
<evidence type="ECO:0000313" key="11">
    <source>
        <dbReference type="Proteomes" id="UP000044938"/>
    </source>
</evidence>
<evidence type="ECO:0000313" key="16">
    <source>
        <dbReference type="Proteomes" id="UP000048948"/>
    </source>
</evidence>
<dbReference type="AlphaFoldDB" id="A0A0U0RRF2"/>
<evidence type="ECO:0000313" key="3">
    <source>
        <dbReference type="EMBL" id="CFE83352.1"/>
    </source>
</evidence>
<dbReference type="Proteomes" id="UP000048289">
    <property type="component" value="Unassembled WGS sequence"/>
</dbReference>
<evidence type="ECO:0000313" key="6">
    <source>
        <dbReference type="EMBL" id="CNV53509.1"/>
    </source>
</evidence>
<protein>
    <submittedName>
        <fullName evidence="3">Uncharacterized protein</fullName>
    </submittedName>
</protein>
<dbReference type="Proteomes" id="UP000045842">
    <property type="component" value="Unassembled WGS sequence"/>
</dbReference>
<dbReference type="EMBL" id="CSAD01000087">
    <property type="protein sequence ID" value="COV06099.1"/>
    <property type="molecule type" value="Genomic_DNA"/>
</dbReference>
<proteinExistence type="predicted"/>
<evidence type="ECO:0000313" key="13">
    <source>
        <dbReference type="Proteomes" id="UP000046947"/>
    </source>
</evidence>
<dbReference type="Proteomes" id="UP000044938">
    <property type="component" value="Unassembled WGS sequence"/>
</dbReference>
<dbReference type="Proteomes" id="UP000050164">
    <property type="component" value="Unassembled WGS sequence"/>
</dbReference>
<sequence length="42" mass="4439">MLGRGARDGHDQPGVVDQLPVVREQTTVEAVPPNGGSNLHHP</sequence>
<evidence type="ECO:0000313" key="12">
    <source>
        <dbReference type="Proteomes" id="UP000045842"/>
    </source>
</evidence>
<evidence type="ECO:0000313" key="7">
    <source>
        <dbReference type="EMBL" id="COV06099.1"/>
    </source>
</evidence>
<accession>A0A0U0RRF2</accession>
<dbReference type="EMBL" id="CNGE01000859">
    <property type="protein sequence ID" value="CKT43636.1"/>
    <property type="molecule type" value="Genomic_DNA"/>
</dbReference>
<gene>
    <name evidence="6" type="ORF">ERS007661_02634</name>
    <name evidence="7" type="ORF">ERS007679_00939</name>
    <name evidence="2" type="ORF">ERS007681_01157</name>
    <name evidence="3" type="ORF">ERS007688_04431</name>
    <name evidence="9" type="ORF">ERS007720_03245</name>
    <name evidence="8" type="ORF">ERS007741_01101</name>
    <name evidence="5" type="ORF">ERS027646_03568</name>
    <name evidence="4" type="ORF">ERS027659_02144</name>
</gene>
<dbReference type="Proteomes" id="UP000048600">
    <property type="component" value="Unassembled WGS sequence"/>
</dbReference>
<evidence type="ECO:0000313" key="15">
    <source>
        <dbReference type="Proteomes" id="UP000048600"/>
    </source>
</evidence>
<evidence type="ECO:0000313" key="2">
    <source>
        <dbReference type="EMBL" id="CFE38787.1"/>
    </source>
</evidence>
<feature type="compositionally biased region" description="Basic and acidic residues" evidence="1">
    <location>
        <begin position="1"/>
        <end position="11"/>
    </location>
</feature>
<dbReference type="Proteomes" id="UP000039217">
    <property type="component" value="Unassembled WGS sequence"/>
</dbReference>
<evidence type="ECO:0000313" key="8">
    <source>
        <dbReference type="EMBL" id="COV97739.1"/>
    </source>
</evidence>
<dbReference type="EMBL" id="CFOE01000105">
    <property type="protein sequence ID" value="CFE38787.1"/>
    <property type="molecule type" value="Genomic_DNA"/>
</dbReference>
<evidence type="ECO:0000313" key="9">
    <source>
        <dbReference type="EMBL" id="COW77112.1"/>
    </source>
</evidence>
<evidence type="ECO:0000256" key="1">
    <source>
        <dbReference type="SAM" id="MobiDB-lite"/>
    </source>
</evidence>